<keyword evidence="2" id="KW-1133">Transmembrane helix</keyword>
<feature type="transmembrane region" description="Helical" evidence="2">
    <location>
        <begin position="45"/>
        <end position="69"/>
    </location>
</feature>
<organism evidence="3 4">
    <name type="scientific">Nelumbo nucifera</name>
    <name type="common">Sacred lotus</name>
    <dbReference type="NCBI Taxonomy" id="4432"/>
    <lineage>
        <taxon>Eukaryota</taxon>
        <taxon>Viridiplantae</taxon>
        <taxon>Streptophyta</taxon>
        <taxon>Embryophyta</taxon>
        <taxon>Tracheophyta</taxon>
        <taxon>Spermatophyta</taxon>
        <taxon>Magnoliopsida</taxon>
        <taxon>Proteales</taxon>
        <taxon>Nelumbonaceae</taxon>
        <taxon>Nelumbo</taxon>
    </lineage>
</organism>
<keyword evidence="2" id="KW-0472">Membrane</keyword>
<evidence type="ECO:0000256" key="1">
    <source>
        <dbReference type="SAM" id="MobiDB-lite"/>
    </source>
</evidence>
<dbReference type="Proteomes" id="UP000607653">
    <property type="component" value="Unassembled WGS sequence"/>
</dbReference>
<reference evidence="3 4" key="1">
    <citation type="journal article" date="2020" name="Mol. Biol. Evol.">
        <title>Distinct Expression and Methylation Patterns for Genes with Different Fates following a Single Whole-Genome Duplication in Flowering Plants.</title>
        <authorList>
            <person name="Shi T."/>
            <person name="Rahmani R.S."/>
            <person name="Gugger P.F."/>
            <person name="Wang M."/>
            <person name="Li H."/>
            <person name="Zhang Y."/>
            <person name="Li Z."/>
            <person name="Wang Q."/>
            <person name="Van de Peer Y."/>
            <person name="Marchal K."/>
            <person name="Chen J."/>
        </authorList>
    </citation>
    <scope>NUCLEOTIDE SEQUENCE [LARGE SCALE GENOMIC DNA]</scope>
    <source>
        <tissue evidence="3">Leaf</tissue>
    </source>
</reference>
<sequence>MKREVVTNEDLTVDDEKRGKKKMSEEEEESSQETGFVLFEVLKHLYTWLLAITSCLCSVVLALGGFCRLRSQYLWPLLKPPPSLSLSPWAVSSSSSTPSLSSWGKYKVQLTTSLLLICYFEK</sequence>
<protein>
    <submittedName>
        <fullName evidence="3">Uncharacterized protein</fullName>
    </submittedName>
</protein>
<dbReference type="AlphaFoldDB" id="A0A822XMH3"/>
<accession>A0A822XMH3</accession>
<keyword evidence="2" id="KW-0812">Transmembrane</keyword>
<evidence type="ECO:0000313" key="3">
    <source>
        <dbReference type="EMBL" id="DAD21242.1"/>
    </source>
</evidence>
<name>A0A822XMH3_NELNU</name>
<feature type="compositionally biased region" description="Basic and acidic residues" evidence="1">
    <location>
        <begin position="14"/>
        <end position="24"/>
    </location>
</feature>
<evidence type="ECO:0000313" key="4">
    <source>
        <dbReference type="Proteomes" id="UP000607653"/>
    </source>
</evidence>
<gene>
    <name evidence="3" type="ORF">HUJ06_022705</name>
</gene>
<dbReference type="EMBL" id="DUZY01000001">
    <property type="protein sequence ID" value="DAD21242.1"/>
    <property type="molecule type" value="Genomic_DNA"/>
</dbReference>
<comment type="caution">
    <text evidence="3">The sequence shown here is derived from an EMBL/GenBank/DDBJ whole genome shotgun (WGS) entry which is preliminary data.</text>
</comment>
<feature type="region of interest" description="Disordered" evidence="1">
    <location>
        <begin position="1"/>
        <end position="33"/>
    </location>
</feature>
<evidence type="ECO:0000256" key="2">
    <source>
        <dbReference type="SAM" id="Phobius"/>
    </source>
</evidence>
<proteinExistence type="predicted"/>
<keyword evidence="4" id="KW-1185">Reference proteome</keyword>